<dbReference type="InterPro" id="IPR029063">
    <property type="entry name" value="SAM-dependent_MTases_sf"/>
</dbReference>
<accession>A0ABW2KN68</accession>
<dbReference type="RefSeq" id="WP_379873393.1">
    <property type="nucleotide sequence ID" value="NZ_JBHTBH010000013.1"/>
</dbReference>
<dbReference type="CDD" id="cd02440">
    <property type="entry name" value="AdoMet_MTases"/>
    <property type="match status" value="1"/>
</dbReference>
<keyword evidence="3" id="KW-1185">Reference proteome</keyword>
<dbReference type="InterPro" id="IPR036388">
    <property type="entry name" value="WH-like_DNA-bd_sf"/>
</dbReference>
<name>A0ABW2KN68_9ACTN</name>
<dbReference type="SUPFAM" id="SSF53335">
    <property type="entry name" value="S-adenosyl-L-methionine-dependent methyltransferases"/>
    <property type="match status" value="1"/>
</dbReference>
<dbReference type="GO" id="GO:0032259">
    <property type="term" value="P:methylation"/>
    <property type="evidence" value="ECO:0007669"/>
    <property type="project" value="UniProtKB-KW"/>
</dbReference>
<organism evidence="2 3">
    <name type="scientific">Marinactinospora rubrisoli</name>
    <dbReference type="NCBI Taxonomy" id="2715399"/>
    <lineage>
        <taxon>Bacteria</taxon>
        <taxon>Bacillati</taxon>
        <taxon>Actinomycetota</taxon>
        <taxon>Actinomycetes</taxon>
        <taxon>Streptosporangiales</taxon>
        <taxon>Nocardiopsidaceae</taxon>
        <taxon>Marinactinospora</taxon>
    </lineage>
</organism>
<dbReference type="Proteomes" id="UP001596540">
    <property type="component" value="Unassembled WGS sequence"/>
</dbReference>
<dbReference type="Gene3D" id="1.10.10.10">
    <property type="entry name" value="Winged helix-like DNA-binding domain superfamily/Winged helix DNA-binding domain"/>
    <property type="match status" value="1"/>
</dbReference>
<keyword evidence="2" id="KW-0489">Methyltransferase</keyword>
<dbReference type="Gene3D" id="3.40.50.150">
    <property type="entry name" value="Vaccinia Virus protein VP39"/>
    <property type="match status" value="1"/>
</dbReference>
<proteinExistence type="predicted"/>
<dbReference type="GO" id="GO:0008168">
    <property type="term" value="F:methyltransferase activity"/>
    <property type="evidence" value="ECO:0007669"/>
    <property type="project" value="UniProtKB-KW"/>
</dbReference>
<dbReference type="InterPro" id="IPR013216">
    <property type="entry name" value="Methyltransf_11"/>
</dbReference>
<protein>
    <submittedName>
        <fullName evidence="2">Class I SAM-dependent methyltransferase</fullName>
        <ecNumber evidence="2">2.1.1.-</ecNumber>
    </submittedName>
</protein>
<comment type="caution">
    <text evidence="2">The sequence shown here is derived from an EMBL/GenBank/DDBJ whole genome shotgun (WGS) entry which is preliminary data.</text>
</comment>
<dbReference type="EC" id="2.1.1.-" evidence="2"/>
<dbReference type="PANTHER" id="PTHR42912">
    <property type="entry name" value="METHYLTRANSFERASE"/>
    <property type="match status" value="1"/>
</dbReference>
<keyword evidence="2" id="KW-0808">Transferase</keyword>
<dbReference type="InterPro" id="IPR050508">
    <property type="entry name" value="Methyltransf_Superfamily"/>
</dbReference>
<dbReference type="Pfam" id="PF08241">
    <property type="entry name" value="Methyltransf_11"/>
    <property type="match status" value="1"/>
</dbReference>
<sequence length="343" mass="38521">MTMTQADIYSMPPEEVERAYLEYRRACYDIVFRTCAERGVFDLLTSPRTAEEFCTEFGVAENKRHVARLLLDALVKYGAVECVAGDPPRYVETRDAAGRSDFDQGLIHLATGKNSVEELMHSENYAGILDALSRPDNPVSATFDADHLPLWEEVLQAPFYRYSRVRAVEEVAAAGPRLLDLACGPGFGLLELAEQHAHSSGADLLGVEISPDFVASATQRTAEYDRVHVTRGDLEQPLGFVRDDYFDGAMIVGAYHFLRDKEPIWRTVSRVLRPGGTFCIAYALSKVGSYDQEIMDLRFALRRPPSYQPTREEVLDAAARNGMTLRREFALGAWRWYSFAKDA</sequence>
<evidence type="ECO:0000259" key="1">
    <source>
        <dbReference type="Pfam" id="PF08241"/>
    </source>
</evidence>
<reference evidence="3" key="1">
    <citation type="journal article" date="2019" name="Int. J. Syst. Evol. Microbiol.">
        <title>The Global Catalogue of Microorganisms (GCM) 10K type strain sequencing project: providing services to taxonomists for standard genome sequencing and annotation.</title>
        <authorList>
            <consortium name="The Broad Institute Genomics Platform"/>
            <consortium name="The Broad Institute Genome Sequencing Center for Infectious Disease"/>
            <person name="Wu L."/>
            <person name="Ma J."/>
        </authorList>
    </citation>
    <scope>NUCLEOTIDE SEQUENCE [LARGE SCALE GENOMIC DNA]</scope>
    <source>
        <strain evidence="3">CGMCC 4.7382</strain>
    </source>
</reference>
<evidence type="ECO:0000313" key="3">
    <source>
        <dbReference type="Proteomes" id="UP001596540"/>
    </source>
</evidence>
<dbReference type="EMBL" id="JBHTBH010000013">
    <property type="protein sequence ID" value="MFC7330748.1"/>
    <property type="molecule type" value="Genomic_DNA"/>
</dbReference>
<evidence type="ECO:0000313" key="2">
    <source>
        <dbReference type="EMBL" id="MFC7330748.1"/>
    </source>
</evidence>
<gene>
    <name evidence="2" type="ORF">ACFQRF_23735</name>
</gene>
<feature type="domain" description="Methyltransferase type 11" evidence="1">
    <location>
        <begin position="179"/>
        <end position="280"/>
    </location>
</feature>